<evidence type="ECO:0008006" key="4">
    <source>
        <dbReference type="Google" id="ProtNLM"/>
    </source>
</evidence>
<evidence type="ECO:0000313" key="3">
    <source>
        <dbReference type="Proteomes" id="UP000886520"/>
    </source>
</evidence>
<comment type="caution">
    <text evidence="2">The sequence shown here is derived from an EMBL/GenBank/DDBJ whole genome shotgun (WGS) entry which is preliminary data.</text>
</comment>
<dbReference type="Gene3D" id="3.40.395.10">
    <property type="entry name" value="Adenoviral Proteinase, Chain A"/>
    <property type="match status" value="1"/>
</dbReference>
<reference evidence="2" key="1">
    <citation type="submission" date="2021-01" db="EMBL/GenBank/DDBJ databases">
        <title>Adiantum capillus-veneris genome.</title>
        <authorList>
            <person name="Fang Y."/>
            <person name="Liao Q."/>
        </authorList>
    </citation>
    <scope>NUCLEOTIDE SEQUENCE</scope>
    <source>
        <strain evidence="2">H3</strain>
        <tissue evidence="2">Leaf</tissue>
    </source>
</reference>
<gene>
    <name evidence="2" type="ORF">GOP47_0025569</name>
</gene>
<sequence length="554" mass="65130">MPRLKGVQRQEVVHDSNVDLRRLKGVQRQEVVRGANMDLRRLKRVGRRKMVCDALVESKSEVREDDDGKGSNNSKVFNDKTVYVKLSKLFFVKIIGCNSKYYVEVIRERDGALRHYCRVDGSCPQWNKSWEKCSDLMHHLKERHRIVIDIPHRKRGRPKNSQKHPLTSGSRSHRQLPTRFASIETRIKLARRKHLKDLHKGYQRRWLFISLNGKMDFEEWLQKYVDDEIKEWESRMPKRIKEMEAKTAKGYAAWARSHKGHKYADQQEVKEEDMEEGVHDRMDREITPPFYQYEAPISIKAPTKVRNVTKLERSIDEIPKFKILNVSSPPRHINISSPFESTDRNQASSCTLTLFVMCLENTLIEENLHRAWFVDSLWLSFMRILPSQTAIRNYFSRVDLSSFMWTFFSVIDEDHWTLAVFFNHRICHVTSLPTDIPTDKSEIIFFDSLSMSSIDRYMSSTKRVLQHFSTYTMDPDLKEDLLHPEKCHVQTMESNTKDCGYYVLLVMKLLITGGARHNNPKKWLTSKWFTHAEVEALKMDLADWAKGPALQLPK</sequence>
<accession>A0A9D4U1M8</accession>
<feature type="region of interest" description="Disordered" evidence="1">
    <location>
        <begin position="152"/>
        <end position="175"/>
    </location>
</feature>
<proteinExistence type="predicted"/>
<evidence type="ECO:0000256" key="1">
    <source>
        <dbReference type="SAM" id="MobiDB-lite"/>
    </source>
</evidence>
<keyword evidence="3" id="KW-1185">Reference proteome</keyword>
<dbReference type="EMBL" id="JABFUD020000025">
    <property type="protein sequence ID" value="KAI5059250.1"/>
    <property type="molecule type" value="Genomic_DNA"/>
</dbReference>
<protein>
    <recommendedName>
        <fullName evidence="4">Ubiquitin-like protease family profile domain-containing protein</fullName>
    </recommendedName>
</protein>
<dbReference type="AlphaFoldDB" id="A0A9D4U1M8"/>
<name>A0A9D4U1M8_ADICA</name>
<dbReference type="InterPro" id="IPR038765">
    <property type="entry name" value="Papain-like_cys_pep_sf"/>
</dbReference>
<organism evidence="2 3">
    <name type="scientific">Adiantum capillus-veneris</name>
    <name type="common">Maidenhair fern</name>
    <dbReference type="NCBI Taxonomy" id="13818"/>
    <lineage>
        <taxon>Eukaryota</taxon>
        <taxon>Viridiplantae</taxon>
        <taxon>Streptophyta</taxon>
        <taxon>Embryophyta</taxon>
        <taxon>Tracheophyta</taxon>
        <taxon>Polypodiopsida</taxon>
        <taxon>Polypodiidae</taxon>
        <taxon>Polypodiales</taxon>
        <taxon>Pteridineae</taxon>
        <taxon>Pteridaceae</taxon>
        <taxon>Vittarioideae</taxon>
        <taxon>Adiantum</taxon>
    </lineage>
</organism>
<dbReference type="SUPFAM" id="SSF54001">
    <property type="entry name" value="Cysteine proteinases"/>
    <property type="match status" value="1"/>
</dbReference>
<dbReference type="Proteomes" id="UP000886520">
    <property type="component" value="Chromosome 25"/>
</dbReference>
<dbReference type="OrthoDB" id="1982431at2759"/>
<evidence type="ECO:0000313" key="2">
    <source>
        <dbReference type="EMBL" id="KAI5059250.1"/>
    </source>
</evidence>
<feature type="compositionally biased region" description="Basic residues" evidence="1">
    <location>
        <begin position="152"/>
        <end position="162"/>
    </location>
</feature>